<evidence type="ECO:0000256" key="2">
    <source>
        <dbReference type="SAM" id="SignalP"/>
    </source>
</evidence>
<dbReference type="PANTHER" id="PTHR30222:SF2">
    <property type="entry name" value="ABC TRANSPORTER SUBSTRATE-BINDING PROTEIN"/>
    <property type="match status" value="1"/>
</dbReference>
<dbReference type="Gene3D" id="3.40.190.10">
    <property type="entry name" value="Periplasmic binding protein-like II"/>
    <property type="match status" value="2"/>
</dbReference>
<proteinExistence type="predicted"/>
<organism evidence="3 4">
    <name type="scientific">Ferrovibrio xuzhouensis</name>
    <dbReference type="NCBI Taxonomy" id="1576914"/>
    <lineage>
        <taxon>Bacteria</taxon>
        <taxon>Pseudomonadati</taxon>
        <taxon>Pseudomonadota</taxon>
        <taxon>Alphaproteobacteria</taxon>
        <taxon>Rhodospirillales</taxon>
        <taxon>Rhodospirillaceae</taxon>
        <taxon>Ferrovibrio</taxon>
    </lineage>
</organism>
<evidence type="ECO:0000256" key="1">
    <source>
        <dbReference type="ARBA" id="ARBA00022729"/>
    </source>
</evidence>
<evidence type="ECO:0000313" key="4">
    <source>
        <dbReference type="Proteomes" id="UP001595711"/>
    </source>
</evidence>
<dbReference type="RefSeq" id="WP_379729169.1">
    <property type="nucleotide sequence ID" value="NZ_JBHRYJ010000005.1"/>
</dbReference>
<dbReference type="CDD" id="cd13589">
    <property type="entry name" value="PBP2_polyamine_RpCGA009"/>
    <property type="match status" value="1"/>
</dbReference>
<dbReference type="InterPro" id="IPR006311">
    <property type="entry name" value="TAT_signal"/>
</dbReference>
<dbReference type="PANTHER" id="PTHR30222">
    <property type="entry name" value="SPERMIDINE/PUTRESCINE-BINDING PERIPLASMIC PROTEIN"/>
    <property type="match status" value="1"/>
</dbReference>
<dbReference type="InterPro" id="IPR006059">
    <property type="entry name" value="SBP"/>
</dbReference>
<protein>
    <submittedName>
        <fullName evidence="3">ABC transporter substrate-binding protein</fullName>
    </submittedName>
</protein>
<comment type="caution">
    <text evidence="3">The sequence shown here is derived from an EMBL/GenBank/DDBJ whole genome shotgun (WGS) entry which is preliminary data.</text>
</comment>
<feature type="signal peptide" evidence="2">
    <location>
        <begin position="1"/>
        <end position="35"/>
    </location>
</feature>
<accession>A0ABV7VK79</accession>
<dbReference type="Pfam" id="PF13416">
    <property type="entry name" value="SBP_bac_8"/>
    <property type="match status" value="1"/>
</dbReference>
<dbReference type="PROSITE" id="PS51318">
    <property type="entry name" value="TAT"/>
    <property type="match status" value="1"/>
</dbReference>
<reference evidence="4" key="1">
    <citation type="journal article" date="2019" name="Int. J. Syst. Evol. Microbiol.">
        <title>The Global Catalogue of Microorganisms (GCM) 10K type strain sequencing project: providing services to taxonomists for standard genome sequencing and annotation.</title>
        <authorList>
            <consortium name="The Broad Institute Genomics Platform"/>
            <consortium name="The Broad Institute Genome Sequencing Center for Infectious Disease"/>
            <person name="Wu L."/>
            <person name="Ma J."/>
        </authorList>
    </citation>
    <scope>NUCLEOTIDE SEQUENCE [LARGE SCALE GENOMIC DNA]</scope>
    <source>
        <strain evidence="4">KCTC 42182</strain>
    </source>
</reference>
<sequence>MPSARPNRRRFIQSAGTLAAAASFGAPFISSSARAAGQLVFAGFGGAYQEGQTKALFEPFERETGIKIVQTTGVDLAKLRAQVQSGNIEWDFISLPDRLRYTAVHDGLLMPLDYSVINNKKIVPELVTEFAVGGVTIPMLMAYSTKYYPSPDKAPKTWVDFWNIGGVPGQRGMYNGAVYTLEFALIADGVPKDKLYPLDLDRAFRSLDKIKSKLIWWSQMSQPGPMLASGEIHVTPSVRAITAMLAGEPIGVSYDGAALTYEAWVVPKGTKNAANAMKFINFALQGKNQAELTKYIAFGPTNSDAAEFINPKVRPYLSSNPENAAKGFLLSGDYWGPNLDKVMERWNEWRLR</sequence>
<name>A0ABV7VK79_9PROT</name>
<keyword evidence="4" id="KW-1185">Reference proteome</keyword>
<keyword evidence="1 2" id="KW-0732">Signal</keyword>
<gene>
    <name evidence="3" type="ORF">ACFOOQ_18740</name>
</gene>
<dbReference type="Proteomes" id="UP001595711">
    <property type="component" value="Unassembled WGS sequence"/>
</dbReference>
<feature type="chain" id="PRO_5046752196" evidence="2">
    <location>
        <begin position="36"/>
        <end position="352"/>
    </location>
</feature>
<dbReference type="SUPFAM" id="SSF53850">
    <property type="entry name" value="Periplasmic binding protein-like II"/>
    <property type="match status" value="1"/>
</dbReference>
<evidence type="ECO:0000313" key="3">
    <source>
        <dbReference type="EMBL" id="MFC3677599.1"/>
    </source>
</evidence>
<dbReference type="EMBL" id="JBHRYJ010000005">
    <property type="protein sequence ID" value="MFC3677599.1"/>
    <property type="molecule type" value="Genomic_DNA"/>
</dbReference>